<proteinExistence type="predicted"/>
<evidence type="ECO:0008006" key="4">
    <source>
        <dbReference type="Google" id="ProtNLM"/>
    </source>
</evidence>
<gene>
    <name evidence="2" type="ORF">EA472_17165</name>
</gene>
<dbReference type="PANTHER" id="PTHR35902:SF3">
    <property type="entry name" value="NPCBM-ASSOCIATED, NEW3 DOMAIN OF ALPHA-GALACTOSIDASE"/>
    <property type="match status" value="1"/>
</dbReference>
<keyword evidence="1" id="KW-0472">Membrane</keyword>
<reference evidence="2 3" key="1">
    <citation type="submission" date="2018-10" db="EMBL/GenBank/DDBJ databases">
        <title>Natrarchaeobius chitinivorans gen. nov., sp. nov., and Natrarchaeobius haloalkaliphilus sp. nov., alkaliphilic, chitin-utilizing haloarchaea from hypersaline alkaline lakes.</title>
        <authorList>
            <person name="Sorokin D.Y."/>
            <person name="Elcheninov A.G."/>
            <person name="Kostrikina N.A."/>
            <person name="Bale N.J."/>
            <person name="Sinninghe Damste J.S."/>
            <person name="Khijniak T.V."/>
            <person name="Kublanov I.V."/>
            <person name="Toshchakov S.V."/>
        </authorList>
    </citation>
    <scope>NUCLEOTIDE SEQUENCE [LARGE SCALE GENOMIC DNA]</scope>
    <source>
        <strain evidence="2 3">AArcht7</strain>
    </source>
</reference>
<organism evidence="2 3">
    <name type="scientific">Natrarchaeobius chitinivorans</name>
    <dbReference type="NCBI Taxonomy" id="1679083"/>
    <lineage>
        <taxon>Archaea</taxon>
        <taxon>Methanobacteriati</taxon>
        <taxon>Methanobacteriota</taxon>
        <taxon>Stenosarchaea group</taxon>
        <taxon>Halobacteria</taxon>
        <taxon>Halobacteriales</taxon>
        <taxon>Natrialbaceae</taxon>
        <taxon>Natrarchaeobius</taxon>
    </lineage>
</organism>
<keyword evidence="1" id="KW-1133">Transmembrane helix</keyword>
<keyword evidence="3" id="KW-1185">Reference proteome</keyword>
<feature type="transmembrane region" description="Helical" evidence="1">
    <location>
        <begin position="511"/>
        <end position="530"/>
    </location>
</feature>
<accession>A0A3N6PJ94</accession>
<dbReference type="Gene3D" id="2.60.40.10">
    <property type="entry name" value="Immunoglobulins"/>
    <property type="match status" value="1"/>
</dbReference>
<comment type="caution">
    <text evidence="2">The sequence shown here is derived from an EMBL/GenBank/DDBJ whole genome shotgun (WGS) entry which is preliminary data.</text>
</comment>
<evidence type="ECO:0000313" key="2">
    <source>
        <dbReference type="EMBL" id="RQG98535.1"/>
    </source>
</evidence>
<name>A0A3N6PJ94_NATCH</name>
<dbReference type="PANTHER" id="PTHR35902">
    <property type="entry name" value="S-LAYER DOMAIN-LIKE PROTEIN-RELATED"/>
    <property type="match status" value="1"/>
</dbReference>
<sequence>MSRRPIASLLIVALVAVGLAVAAAAPIAAQGVERGEPNLEVYLPDNEVETGTTETIEVSVGNDATVRSGGGEQVSTARGVSVELRDAGPFEAKSGETPIGPIQDGQVASAPLQIDVPRDVEPGEHTVTVQVRYAYTNRVSGGDPQRLTASKTHRIDVVVPDEPRFEITDVKTDVEPGGSGDATFTVRNTGTETASNLRAAMTGGTGVSIDGATAEAPAEELLGELDPGTSTDVTADVAIEETVSAGEKPVEFEFTYRDESDIERQSGPETASLVPAAEQSFSISNVEDTLSVGYDGVVTGQLANDGPRTVDDAVLIVEPMSDSLYVEDTRYALPELEPGESTEFRYPTDVSGQADDGPRQLRFTVEYSSGDRTTATDGPISERVVVDPKRDEFSIESVATTVGQGETADLVLEITNERPETLSNVDARLYTDSPLDSNNDEAFVPELEPGESAQIAFDVSAEGDASPETHPVELDFEYDTERGDSVVSDTYVHPVDVQAVDDDGGTSLGTIVVRAMVVLTVAGLGIGLWWRQR</sequence>
<dbReference type="AlphaFoldDB" id="A0A3N6PJ94"/>
<dbReference type="Proteomes" id="UP000281431">
    <property type="component" value="Unassembled WGS sequence"/>
</dbReference>
<evidence type="ECO:0000256" key="1">
    <source>
        <dbReference type="SAM" id="Phobius"/>
    </source>
</evidence>
<dbReference type="InterPro" id="IPR013783">
    <property type="entry name" value="Ig-like_fold"/>
</dbReference>
<evidence type="ECO:0000313" key="3">
    <source>
        <dbReference type="Proteomes" id="UP000281431"/>
    </source>
</evidence>
<protein>
    <recommendedName>
        <fullName evidence="4">Sialidase</fullName>
    </recommendedName>
</protein>
<dbReference type="EMBL" id="REFZ01000014">
    <property type="protein sequence ID" value="RQG98535.1"/>
    <property type="molecule type" value="Genomic_DNA"/>
</dbReference>
<dbReference type="OrthoDB" id="56770at2157"/>
<keyword evidence="1" id="KW-0812">Transmembrane</keyword>